<feature type="binding site" evidence="6">
    <location>
        <position position="88"/>
    </location>
    <ligand>
        <name>Fe cation</name>
        <dbReference type="ChEBI" id="CHEBI:24875"/>
    </ligand>
</feature>
<dbReference type="PRINTS" id="PR01576">
    <property type="entry name" value="PDEFORMYLASE"/>
</dbReference>
<dbReference type="CDD" id="cd00487">
    <property type="entry name" value="Pep_deformylase"/>
    <property type="match status" value="1"/>
</dbReference>
<comment type="similarity">
    <text evidence="1 6">Belongs to the polypeptide deformylase family.</text>
</comment>
<dbReference type="HAMAP" id="MF_00163">
    <property type="entry name" value="Pep_deformylase"/>
    <property type="match status" value="1"/>
</dbReference>
<evidence type="ECO:0000313" key="8">
    <source>
        <dbReference type="Proteomes" id="UP001142078"/>
    </source>
</evidence>
<evidence type="ECO:0000256" key="6">
    <source>
        <dbReference type="HAMAP-Rule" id="MF_00163"/>
    </source>
</evidence>
<proteinExistence type="inferred from homology"/>
<dbReference type="AlphaFoldDB" id="A0A9X2S3U8"/>
<evidence type="ECO:0000256" key="3">
    <source>
        <dbReference type="ARBA" id="ARBA00022801"/>
    </source>
</evidence>
<dbReference type="EC" id="3.5.1.88" evidence="6"/>
<dbReference type="GO" id="GO:0046872">
    <property type="term" value="F:metal ion binding"/>
    <property type="evidence" value="ECO:0007669"/>
    <property type="project" value="UniProtKB-KW"/>
</dbReference>
<evidence type="ECO:0000256" key="5">
    <source>
        <dbReference type="ARBA" id="ARBA00023004"/>
    </source>
</evidence>
<protein>
    <recommendedName>
        <fullName evidence="6">Peptide deformylase</fullName>
        <shortName evidence="6">PDF</shortName>
        <ecNumber evidence="6">3.5.1.88</ecNumber>
    </recommendedName>
    <alternativeName>
        <fullName evidence="6">Polypeptide deformylase</fullName>
    </alternativeName>
</protein>
<dbReference type="SUPFAM" id="SSF56420">
    <property type="entry name" value="Peptide deformylase"/>
    <property type="match status" value="1"/>
</dbReference>
<comment type="catalytic activity">
    <reaction evidence="6">
        <text>N-terminal N-formyl-L-methionyl-[peptide] + H2O = N-terminal L-methionyl-[peptide] + formate</text>
        <dbReference type="Rhea" id="RHEA:24420"/>
        <dbReference type="Rhea" id="RHEA-COMP:10639"/>
        <dbReference type="Rhea" id="RHEA-COMP:10640"/>
        <dbReference type="ChEBI" id="CHEBI:15377"/>
        <dbReference type="ChEBI" id="CHEBI:15740"/>
        <dbReference type="ChEBI" id="CHEBI:49298"/>
        <dbReference type="ChEBI" id="CHEBI:64731"/>
        <dbReference type="EC" id="3.5.1.88"/>
    </reaction>
</comment>
<dbReference type="InterPro" id="IPR036821">
    <property type="entry name" value="Peptide_deformylase_sf"/>
</dbReference>
<keyword evidence="4 6" id="KW-0648">Protein biosynthesis</keyword>
<comment type="cofactor">
    <cofactor evidence="6">
        <name>Fe(2+)</name>
        <dbReference type="ChEBI" id="CHEBI:29033"/>
    </cofactor>
    <text evidence="6">Binds 1 Fe(2+) ion.</text>
</comment>
<dbReference type="GO" id="GO:0006412">
    <property type="term" value="P:translation"/>
    <property type="evidence" value="ECO:0007669"/>
    <property type="project" value="UniProtKB-UniRule"/>
</dbReference>
<dbReference type="OrthoDB" id="9784988at2"/>
<evidence type="ECO:0000256" key="1">
    <source>
        <dbReference type="ARBA" id="ARBA00010759"/>
    </source>
</evidence>
<dbReference type="RefSeq" id="WP_042682079.1">
    <property type="nucleotide sequence ID" value="NZ_CABKTM010000043.1"/>
</dbReference>
<gene>
    <name evidence="6 7" type="primary">def</name>
    <name evidence="7" type="ORF">NSA23_00430</name>
</gene>
<dbReference type="EMBL" id="JANJZL010000001">
    <property type="protein sequence ID" value="MCR2042569.1"/>
    <property type="molecule type" value="Genomic_DNA"/>
</dbReference>
<reference evidence="7" key="1">
    <citation type="submission" date="2022-07" db="EMBL/GenBank/DDBJ databases">
        <title>Enhanced cultured diversity of the mouse gut microbiota enables custom-made synthetic communities.</title>
        <authorList>
            <person name="Afrizal A."/>
        </authorList>
    </citation>
    <scope>NUCLEOTIDE SEQUENCE</scope>
    <source>
        <strain evidence="7">DSM 29482</strain>
    </source>
</reference>
<sequence length="151" mass="16961">MAIRQLRYVNDPILRKKSREITKIDDRIKTLLDDMVETMHENEGVGLAAPQVGILRKAIVIDIGEGILKLINPEIIEKEGENLDVEGCLSVPNRAGKVLRPEKVKVKYLDTDGKEQTIEGNGLLARALCHEIDHLNGVLFIDKIVEEIEED</sequence>
<feature type="binding site" evidence="6">
    <location>
        <position position="130"/>
    </location>
    <ligand>
        <name>Fe cation</name>
        <dbReference type="ChEBI" id="CHEBI:24875"/>
    </ligand>
</feature>
<feature type="binding site" evidence="6">
    <location>
        <position position="134"/>
    </location>
    <ligand>
        <name>Fe cation</name>
        <dbReference type="ChEBI" id="CHEBI:24875"/>
    </ligand>
</feature>
<dbReference type="Proteomes" id="UP001142078">
    <property type="component" value="Unassembled WGS sequence"/>
</dbReference>
<dbReference type="NCBIfam" id="TIGR00079">
    <property type="entry name" value="pept_deformyl"/>
    <property type="match status" value="1"/>
</dbReference>
<name>A0A9X2S3U8_9FIRM</name>
<keyword evidence="5 6" id="KW-0408">Iron</keyword>
<dbReference type="InterPro" id="IPR023635">
    <property type="entry name" value="Peptide_deformylase"/>
</dbReference>
<dbReference type="NCBIfam" id="NF001159">
    <property type="entry name" value="PRK00150.1-3"/>
    <property type="match status" value="1"/>
</dbReference>
<dbReference type="Gene3D" id="3.90.45.10">
    <property type="entry name" value="Peptide deformylase"/>
    <property type="match status" value="1"/>
</dbReference>
<dbReference type="Pfam" id="PF01327">
    <property type="entry name" value="Pep_deformylase"/>
    <property type="match status" value="1"/>
</dbReference>
<dbReference type="PANTHER" id="PTHR10458">
    <property type="entry name" value="PEPTIDE DEFORMYLASE"/>
    <property type="match status" value="1"/>
</dbReference>
<organism evidence="7 8">
    <name type="scientific">Anaerosalibacter massiliensis</name>
    <dbReference type="NCBI Taxonomy" id="1347392"/>
    <lineage>
        <taxon>Bacteria</taxon>
        <taxon>Bacillati</taxon>
        <taxon>Bacillota</taxon>
        <taxon>Tissierellia</taxon>
        <taxon>Tissierellales</taxon>
        <taxon>Sporanaerobacteraceae</taxon>
        <taxon>Anaerosalibacter</taxon>
    </lineage>
</organism>
<keyword evidence="8" id="KW-1185">Reference proteome</keyword>
<dbReference type="FunFam" id="3.90.45.10:FF:000005">
    <property type="entry name" value="Peptide deformylase"/>
    <property type="match status" value="1"/>
</dbReference>
<dbReference type="GO" id="GO:0042586">
    <property type="term" value="F:peptide deformylase activity"/>
    <property type="evidence" value="ECO:0007669"/>
    <property type="project" value="UniProtKB-UniRule"/>
</dbReference>
<keyword evidence="3 6" id="KW-0378">Hydrolase</keyword>
<dbReference type="PANTHER" id="PTHR10458:SF22">
    <property type="entry name" value="PEPTIDE DEFORMYLASE"/>
    <property type="match status" value="1"/>
</dbReference>
<accession>A0A9X2S3U8</accession>
<comment type="function">
    <text evidence="6">Removes the formyl group from the N-terminal Met of newly synthesized proteins. Requires at least a dipeptide for an efficient rate of reaction. N-terminal L-methionine is a prerequisite for activity but the enzyme has broad specificity at other positions.</text>
</comment>
<comment type="caution">
    <text evidence="7">The sequence shown here is derived from an EMBL/GenBank/DDBJ whole genome shotgun (WGS) entry which is preliminary data.</text>
</comment>
<keyword evidence="2 6" id="KW-0479">Metal-binding</keyword>
<feature type="active site" evidence="6">
    <location>
        <position position="131"/>
    </location>
</feature>
<evidence type="ECO:0000313" key="7">
    <source>
        <dbReference type="EMBL" id="MCR2042569.1"/>
    </source>
</evidence>
<evidence type="ECO:0000256" key="2">
    <source>
        <dbReference type="ARBA" id="ARBA00022723"/>
    </source>
</evidence>
<evidence type="ECO:0000256" key="4">
    <source>
        <dbReference type="ARBA" id="ARBA00022917"/>
    </source>
</evidence>
<dbReference type="PIRSF" id="PIRSF004749">
    <property type="entry name" value="Pep_def"/>
    <property type="match status" value="1"/>
</dbReference>